<keyword evidence="2" id="KW-0805">Transcription regulation</keyword>
<dbReference type="AlphaFoldDB" id="A0A174BPT8"/>
<feature type="domain" description="RNA polymerase sigma factor 70 region 4 type 2" evidence="7">
    <location>
        <begin position="107"/>
        <end position="158"/>
    </location>
</feature>
<dbReference type="InterPro" id="IPR013324">
    <property type="entry name" value="RNA_pol_sigma_r3/r4-like"/>
</dbReference>
<dbReference type="InterPro" id="IPR013249">
    <property type="entry name" value="RNA_pol_sigma70_r4_t2"/>
</dbReference>
<dbReference type="InterPro" id="IPR014284">
    <property type="entry name" value="RNA_pol_sigma-70_dom"/>
</dbReference>
<keyword evidence="5" id="KW-0175">Coiled coil</keyword>
<sequence>MIQLVKRSISGDADAFLELMEKNSLAMYKVARGILDNDEDAADAMQDTILICFEKIHTLKNPEYFKTWMIRILINECNKIHRHYKNFSRAEELPEVPGQDMSIEEFEFKEMLGMLDESYRIILVLYYVEGFRIADIASILNMNENTVKTRLVRARVQLKQEYTSAEDNIQKKRLQQKKKKNREFTGITEELAENQNGNMRTGSVIAGSITVSARKG</sequence>
<dbReference type="SUPFAM" id="SSF88946">
    <property type="entry name" value="Sigma2 domain of RNA polymerase sigma factors"/>
    <property type="match status" value="1"/>
</dbReference>
<name>A0A174BPT8_9FIRM</name>
<dbReference type="Pfam" id="PF04542">
    <property type="entry name" value="Sigma70_r2"/>
    <property type="match status" value="1"/>
</dbReference>
<feature type="coiled-coil region" evidence="5">
    <location>
        <begin position="148"/>
        <end position="175"/>
    </location>
</feature>
<dbReference type="InterPro" id="IPR036388">
    <property type="entry name" value="WH-like_DNA-bd_sf"/>
</dbReference>
<evidence type="ECO:0000313" key="8">
    <source>
        <dbReference type="EMBL" id="CUO02637.1"/>
    </source>
</evidence>
<dbReference type="InterPro" id="IPR007627">
    <property type="entry name" value="RNA_pol_sigma70_r2"/>
</dbReference>
<dbReference type="GO" id="GO:0016987">
    <property type="term" value="F:sigma factor activity"/>
    <property type="evidence" value="ECO:0007669"/>
    <property type="project" value="UniProtKB-KW"/>
</dbReference>
<feature type="domain" description="RNA polymerase sigma-70 region 2" evidence="6">
    <location>
        <begin position="19"/>
        <end position="81"/>
    </location>
</feature>
<evidence type="ECO:0000256" key="2">
    <source>
        <dbReference type="ARBA" id="ARBA00023015"/>
    </source>
</evidence>
<proteinExistence type="inferred from homology"/>
<gene>
    <name evidence="8" type="primary">sigV_2</name>
    <name evidence="8" type="ORF">ERS852395_01915</name>
</gene>
<dbReference type="InterPro" id="IPR013325">
    <property type="entry name" value="RNA_pol_sigma_r2"/>
</dbReference>
<accession>A0A174BPT8</accession>
<dbReference type="RefSeq" id="WP_055053476.1">
    <property type="nucleotide sequence ID" value="NZ_CYZA01000009.1"/>
</dbReference>
<dbReference type="InterPro" id="IPR039425">
    <property type="entry name" value="RNA_pol_sigma-70-like"/>
</dbReference>
<dbReference type="Gene3D" id="1.10.1740.10">
    <property type="match status" value="1"/>
</dbReference>
<dbReference type="PANTHER" id="PTHR43133:SF51">
    <property type="entry name" value="RNA POLYMERASE SIGMA FACTOR"/>
    <property type="match status" value="1"/>
</dbReference>
<evidence type="ECO:0000256" key="4">
    <source>
        <dbReference type="ARBA" id="ARBA00023163"/>
    </source>
</evidence>
<dbReference type="CDD" id="cd06171">
    <property type="entry name" value="Sigma70_r4"/>
    <property type="match status" value="1"/>
</dbReference>
<dbReference type="PANTHER" id="PTHR43133">
    <property type="entry name" value="RNA POLYMERASE ECF-TYPE SIGMA FACTO"/>
    <property type="match status" value="1"/>
</dbReference>
<keyword evidence="3" id="KW-0731">Sigma factor</keyword>
<evidence type="ECO:0000259" key="7">
    <source>
        <dbReference type="Pfam" id="PF08281"/>
    </source>
</evidence>
<dbReference type="Pfam" id="PF08281">
    <property type="entry name" value="Sigma70_r4_2"/>
    <property type="match status" value="1"/>
</dbReference>
<dbReference type="EMBL" id="CYZA01000009">
    <property type="protein sequence ID" value="CUO02637.1"/>
    <property type="molecule type" value="Genomic_DNA"/>
</dbReference>
<evidence type="ECO:0000256" key="5">
    <source>
        <dbReference type="SAM" id="Coils"/>
    </source>
</evidence>
<keyword evidence="4" id="KW-0804">Transcription</keyword>
<evidence type="ECO:0000256" key="3">
    <source>
        <dbReference type="ARBA" id="ARBA00023082"/>
    </source>
</evidence>
<dbReference type="Proteomes" id="UP000095447">
    <property type="component" value="Unassembled WGS sequence"/>
</dbReference>
<comment type="similarity">
    <text evidence="1">Belongs to the sigma-70 factor family. ECF subfamily.</text>
</comment>
<dbReference type="NCBIfam" id="TIGR02937">
    <property type="entry name" value="sigma70-ECF"/>
    <property type="match status" value="1"/>
</dbReference>
<evidence type="ECO:0000259" key="6">
    <source>
        <dbReference type="Pfam" id="PF04542"/>
    </source>
</evidence>
<dbReference type="SUPFAM" id="SSF88659">
    <property type="entry name" value="Sigma3 and sigma4 domains of RNA polymerase sigma factors"/>
    <property type="match status" value="1"/>
</dbReference>
<evidence type="ECO:0000313" key="9">
    <source>
        <dbReference type="Proteomes" id="UP000095447"/>
    </source>
</evidence>
<reference evidence="8 9" key="1">
    <citation type="submission" date="2015-09" db="EMBL/GenBank/DDBJ databases">
        <authorList>
            <consortium name="Pathogen Informatics"/>
        </authorList>
    </citation>
    <scope>NUCLEOTIDE SEQUENCE [LARGE SCALE GENOMIC DNA]</scope>
    <source>
        <strain evidence="8 9">2789STDY5608838</strain>
    </source>
</reference>
<protein>
    <submittedName>
        <fullName evidence="8">RNA polymerase sigma factor sigV</fullName>
    </submittedName>
</protein>
<dbReference type="GO" id="GO:0003677">
    <property type="term" value="F:DNA binding"/>
    <property type="evidence" value="ECO:0007669"/>
    <property type="project" value="InterPro"/>
</dbReference>
<dbReference type="GO" id="GO:0006352">
    <property type="term" value="P:DNA-templated transcription initiation"/>
    <property type="evidence" value="ECO:0007669"/>
    <property type="project" value="InterPro"/>
</dbReference>
<organism evidence="8 9">
    <name type="scientific">Blautia obeum</name>
    <dbReference type="NCBI Taxonomy" id="40520"/>
    <lineage>
        <taxon>Bacteria</taxon>
        <taxon>Bacillati</taxon>
        <taxon>Bacillota</taxon>
        <taxon>Clostridia</taxon>
        <taxon>Lachnospirales</taxon>
        <taxon>Lachnospiraceae</taxon>
        <taxon>Blautia</taxon>
    </lineage>
</organism>
<dbReference type="Gene3D" id="1.10.10.10">
    <property type="entry name" value="Winged helix-like DNA-binding domain superfamily/Winged helix DNA-binding domain"/>
    <property type="match status" value="1"/>
</dbReference>
<evidence type="ECO:0000256" key="1">
    <source>
        <dbReference type="ARBA" id="ARBA00010641"/>
    </source>
</evidence>